<feature type="transmembrane region" description="Helical" evidence="1">
    <location>
        <begin position="60"/>
        <end position="82"/>
    </location>
</feature>
<evidence type="ECO:0000256" key="1">
    <source>
        <dbReference type="SAM" id="Phobius"/>
    </source>
</evidence>
<dbReference type="InterPro" id="IPR010293">
    <property type="entry name" value="Sbt_1"/>
</dbReference>
<feature type="transmembrane region" description="Helical" evidence="1">
    <location>
        <begin position="37"/>
        <end position="54"/>
    </location>
</feature>
<gene>
    <name evidence="2" type="ORF">H8K26_04140</name>
</gene>
<feature type="transmembrane region" description="Helical" evidence="1">
    <location>
        <begin position="235"/>
        <end position="256"/>
    </location>
</feature>
<comment type="caution">
    <text evidence="2">The sequence shown here is derived from an EMBL/GenBank/DDBJ whole genome shotgun (WGS) entry which is preliminary data.</text>
</comment>
<feature type="transmembrane region" description="Helical" evidence="1">
    <location>
        <begin position="206"/>
        <end position="223"/>
    </location>
</feature>
<dbReference type="PANTHER" id="PTHR40400:SF1">
    <property type="entry name" value="SLR1512 PROTEIN"/>
    <property type="match status" value="1"/>
</dbReference>
<organism evidence="2 3">
    <name type="scientific">Undibacterium aquatile</name>
    <dbReference type="NCBI Taxonomy" id="1537398"/>
    <lineage>
        <taxon>Bacteria</taxon>
        <taxon>Pseudomonadati</taxon>
        <taxon>Pseudomonadota</taxon>
        <taxon>Betaproteobacteria</taxon>
        <taxon>Burkholderiales</taxon>
        <taxon>Oxalobacteraceae</taxon>
        <taxon>Undibacterium</taxon>
    </lineage>
</organism>
<dbReference type="EMBL" id="JACOFT010000001">
    <property type="protein sequence ID" value="MBC3810621.1"/>
    <property type="molecule type" value="Genomic_DNA"/>
</dbReference>
<dbReference type="Proteomes" id="UP000637632">
    <property type="component" value="Unassembled WGS sequence"/>
</dbReference>
<feature type="transmembrane region" description="Helical" evidence="1">
    <location>
        <begin position="291"/>
        <end position="313"/>
    </location>
</feature>
<protein>
    <submittedName>
        <fullName evidence="2">Sodium-dependent bicarbonate transport family permease</fullName>
    </submittedName>
</protein>
<evidence type="ECO:0000313" key="3">
    <source>
        <dbReference type="Proteomes" id="UP000637632"/>
    </source>
</evidence>
<name>A0ABR6XCI9_9BURK</name>
<accession>A0ABR6XCI9</accession>
<dbReference type="RefSeq" id="WP_190477494.1">
    <property type="nucleotide sequence ID" value="NZ_JACOFT010000001.1"/>
</dbReference>
<dbReference type="Pfam" id="PF05982">
    <property type="entry name" value="Sbt_1"/>
    <property type="match status" value="1"/>
</dbReference>
<feature type="transmembrane region" description="Helical" evidence="1">
    <location>
        <begin position="164"/>
        <end position="186"/>
    </location>
</feature>
<feature type="transmembrane region" description="Helical" evidence="1">
    <location>
        <begin position="6"/>
        <end position="25"/>
    </location>
</feature>
<reference evidence="2 3" key="1">
    <citation type="submission" date="2020-08" db="EMBL/GenBank/DDBJ databases">
        <title>Novel species isolated from subtropical streams in China.</title>
        <authorList>
            <person name="Lu H."/>
        </authorList>
    </citation>
    <scope>NUCLEOTIDE SEQUENCE [LARGE SCALE GENOMIC DNA]</scope>
    <source>
        <strain evidence="2 3">CCTCC AB 2015119</strain>
    </source>
</reference>
<proteinExistence type="predicted"/>
<keyword evidence="3" id="KW-1185">Reference proteome</keyword>
<sequence length="321" mass="33796">MSSLRDPAILFFSFGIFAGLIRSNLSIPTHISRFLSLYLLMALGLKGGFALNHSGLNLQIMSSLGCAVFLALLTPALGYFLLKRIIPALDATAIAATYGSVSAVTFITAVQYLESRHIEYGGHMAAAMALMESPAIIFAVILSNTIRRRGTSMQMGTLSSVKGVLHESLTDGAQLLLLGAMLVGILSGDAGKTAMQPFSGDLFKGMLAFFLLDMGLMTAKSLGNIKGNSPLVISYAILAPLCHATIALMLAVLLQIPYGDAGLLMVLAASASYIAVPAVLRYAIPEASPSLYLGMSLGITFPLNILLGIPVYMNAAKFVLG</sequence>
<feature type="transmembrane region" description="Helical" evidence="1">
    <location>
        <begin position="262"/>
        <end position="284"/>
    </location>
</feature>
<feature type="transmembrane region" description="Helical" evidence="1">
    <location>
        <begin position="94"/>
        <end position="113"/>
    </location>
</feature>
<keyword evidence="1" id="KW-1133">Transmembrane helix</keyword>
<feature type="transmembrane region" description="Helical" evidence="1">
    <location>
        <begin position="125"/>
        <end position="143"/>
    </location>
</feature>
<keyword evidence="1" id="KW-0472">Membrane</keyword>
<dbReference type="PANTHER" id="PTHR40400">
    <property type="entry name" value="SLR1512 PROTEIN"/>
    <property type="match status" value="1"/>
</dbReference>
<evidence type="ECO:0000313" key="2">
    <source>
        <dbReference type="EMBL" id="MBC3810621.1"/>
    </source>
</evidence>
<keyword evidence="1" id="KW-0812">Transmembrane</keyword>